<dbReference type="Proteomes" id="UP001596328">
    <property type="component" value="Unassembled WGS sequence"/>
</dbReference>
<gene>
    <name evidence="4" type="ORF">ACFQE1_03130</name>
</gene>
<reference evidence="4 5" key="1">
    <citation type="journal article" date="2019" name="Int. J. Syst. Evol. Microbiol.">
        <title>The Global Catalogue of Microorganisms (GCM) 10K type strain sequencing project: providing services to taxonomists for standard genome sequencing and annotation.</title>
        <authorList>
            <consortium name="The Broad Institute Genomics Platform"/>
            <consortium name="The Broad Institute Genome Sequencing Center for Infectious Disease"/>
            <person name="Wu L."/>
            <person name="Ma J."/>
        </authorList>
    </citation>
    <scope>NUCLEOTIDE SEQUENCE [LARGE SCALE GENOMIC DNA]</scope>
    <source>
        <strain evidence="4 5">NBRC 111368</strain>
    </source>
</reference>
<keyword evidence="2" id="KW-0378">Hydrolase</keyword>
<evidence type="ECO:0000256" key="2">
    <source>
        <dbReference type="ARBA" id="ARBA00022801"/>
    </source>
</evidence>
<dbReference type="Gene3D" id="3.40.720.10">
    <property type="entry name" value="Alkaline Phosphatase, subunit A"/>
    <property type="match status" value="1"/>
</dbReference>
<name>A0ABD5RW74_9EURY</name>
<dbReference type="GO" id="GO:0016787">
    <property type="term" value="F:hydrolase activity"/>
    <property type="evidence" value="ECO:0007669"/>
    <property type="project" value="UniProtKB-KW"/>
</dbReference>
<dbReference type="AlphaFoldDB" id="A0ABD5RW74"/>
<proteinExistence type="predicted"/>
<organism evidence="4 5">
    <name type="scientific">Halobium palmae</name>
    <dbReference type="NCBI Taxonomy" id="1776492"/>
    <lineage>
        <taxon>Archaea</taxon>
        <taxon>Methanobacteriati</taxon>
        <taxon>Methanobacteriota</taxon>
        <taxon>Stenosarchaea group</taxon>
        <taxon>Halobacteria</taxon>
        <taxon>Halobacteriales</taxon>
        <taxon>Haloferacaceae</taxon>
        <taxon>Halobium</taxon>
    </lineage>
</organism>
<feature type="domain" description="Sulfatase N-terminal" evidence="3">
    <location>
        <begin position="6"/>
        <end position="317"/>
    </location>
</feature>
<dbReference type="Pfam" id="PF00884">
    <property type="entry name" value="Sulfatase"/>
    <property type="match status" value="1"/>
</dbReference>
<dbReference type="SUPFAM" id="SSF53649">
    <property type="entry name" value="Alkaline phosphatase-like"/>
    <property type="match status" value="1"/>
</dbReference>
<keyword evidence="5" id="KW-1185">Reference proteome</keyword>
<protein>
    <submittedName>
        <fullName evidence="4">Sulfatase</fullName>
    </submittedName>
</protein>
<accession>A0ABD5RW74</accession>
<evidence type="ECO:0000256" key="1">
    <source>
        <dbReference type="ARBA" id="ARBA00022723"/>
    </source>
</evidence>
<dbReference type="InterPro" id="IPR017850">
    <property type="entry name" value="Alkaline_phosphatase_core_sf"/>
</dbReference>
<dbReference type="PANTHER" id="PTHR45953:SF1">
    <property type="entry name" value="IDURONATE 2-SULFATASE"/>
    <property type="match status" value="1"/>
</dbReference>
<evidence type="ECO:0000259" key="3">
    <source>
        <dbReference type="Pfam" id="PF00884"/>
    </source>
</evidence>
<dbReference type="GO" id="GO:0046872">
    <property type="term" value="F:metal ion binding"/>
    <property type="evidence" value="ECO:0007669"/>
    <property type="project" value="UniProtKB-KW"/>
</dbReference>
<evidence type="ECO:0000313" key="4">
    <source>
        <dbReference type="EMBL" id="MFC6723402.1"/>
    </source>
</evidence>
<dbReference type="PANTHER" id="PTHR45953">
    <property type="entry name" value="IDURONATE 2-SULFATASE"/>
    <property type="match status" value="1"/>
</dbReference>
<dbReference type="InterPro" id="IPR000917">
    <property type="entry name" value="Sulfatase_N"/>
</dbReference>
<sequence>MPPTRPNVLFVITDQHQARALGAVDDSFHTPALDELAADGTLFTNAYCTHPQCSPSRSSLVTGRYPHQTGVRTLANWGPYELDPASNSVGRTLQDAGYETTWIGRWDLGAENVTDLGWEFTRNVDVTGSQGDEALARDRTTVTEANRYLRGYDGDDPFFLTASFNLPHPVFFEDEAFRDLYDRDEVSLPANYDDDLSTKPAFHRERAEQPECRLTPEETREIRYRYRTMVSRVDAYVGEILETLREEGLYDDTVIVFTADHGDMQGAHRLNKKGVVAYEEILRVPLVVRHPSLESPRDRIPDLVSTAAVPGTIVEAADEPLPEAFEGGSLLPAMRRSEPPAAERVFFEHNLAYWGHHPYRGMRTPKWKYVEYLADDTGELYDLTEDPGEMRNLYGESDYDGVVADLASDLEEWWRATGGDAAAWADEPAVDFLTSATDD</sequence>
<keyword evidence="1" id="KW-0479">Metal-binding</keyword>
<evidence type="ECO:0000313" key="5">
    <source>
        <dbReference type="Proteomes" id="UP001596328"/>
    </source>
</evidence>
<dbReference type="EMBL" id="JBHSWU010000015">
    <property type="protein sequence ID" value="MFC6723402.1"/>
    <property type="molecule type" value="Genomic_DNA"/>
</dbReference>
<comment type="caution">
    <text evidence="4">The sequence shown here is derived from an EMBL/GenBank/DDBJ whole genome shotgun (WGS) entry which is preliminary data.</text>
</comment>